<dbReference type="Proteomes" id="UP001152964">
    <property type="component" value="Chromosome 16"/>
</dbReference>
<sequence length="150" mass="17066">MPRRFHLATSYRTKYQRHAVLAARVAARSATSTVFRADSPTHFSLSKRFAGQAKVKRPVYWSRNQQFKERTDLKTTGGKHTQRACTCLCNPSTIVRLFINDIFIRWKEVKPLFSTDNENNLSLRPGLPKGEADPMGTLSCAADVARFYNV</sequence>
<organism evidence="1 2">
    <name type="scientific">Saccharomyces eubayanus</name>
    <name type="common">Yeast</name>
    <dbReference type="NCBI Taxonomy" id="1080349"/>
    <lineage>
        <taxon>Eukaryota</taxon>
        <taxon>Fungi</taxon>
        <taxon>Dikarya</taxon>
        <taxon>Ascomycota</taxon>
        <taxon>Saccharomycotina</taxon>
        <taxon>Saccharomycetes</taxon>
        <taxon>Saccharomycetales</taxon>
        <taxon>Saccharomycetaceae</taxon>
        <taxon>Saccharomyces</taxon>
    </lineage>
</organism>
<accession>A0ABN8VLR9</accession>
<gene>
    <name evidence="1" type="primary">U6500P02650</name>
    <name evidence="1" type="ORF">SEUBUCD650_0P02650</name>
</gene>
<protein>
    <submittedName>
        <fullName evidence="1">Uncharacterized protein</fullName>
    </submittedName>
</protein>
<name>A0ABN8VLR9_SACEU</name>
<keyword evidence="2" id="KW-1185">Reference proteome</keyword>
<proteinExistence type="predicted"/>
<evidence type="ECO:0000313" key="1">
    <source>
        <dbReference type="EMBL" id="CAI1767670.1"/>
    </source>
</evidence>
<dbReference type="EMBL" id="OX291506">
    <property type="protein sequence ID" value="CAI1767670.1"/>
    <property type="molecule type" value="Genomic_DNA"/>
</dbReference>
<reference evidence="1" key="1">
    <citation type="submission" date="2022-08" db="EMBL/GenBank/DDBJ databases">
        <authorList>
            <person name="Byrne P K."/>
        </authorList>
    </citation>
    <scope>NUCLEOTIDE SEQUENCE</scope>
    <source>
        <strain evidence="1">UCD650</strain>
    </source>
</reference>
<evidence type="ECO:0000313" key="2">
    <source>
        <dbReference type="Proteomes" id="UP001152964"/>
    </source>
</evidence>